<evidence type="ECO:0000313" key="2">
    <source>
        <dbReference type="Proteomes" id="UP000324800"/>
    </source>
</evidence>
<reference evidence="1 2" key="1">
    <citation type="submission" date="2019-03" db="EMBL/GenBank/DDBJ databases">
        <title>Single cell metagenomics reveals metabolic interactions within the superorganism composed of flagellate Streblomastix strix and complex community of Bacteroidetes bacteria on its surface.</title>
        <authorList>
            <person name="Treitli S.C."/>
            <person name="Kolisko M."/>
            <person name="Husnik F."/>
            <person name="Keeling P."/>
            <person name="Hampl V."/>
        </authorList>
    </citation>
    <scope>NUCLEOTIDE SEQUENCE [LARGE SCALE GENOMIC DNA]</scope>
    <source>
        <strain evidence="1">ST1C</strain>
    </source>
</reference>
<evidence type="ECO:0000313" key="1">
    <source>
        <dbReference type="EMBL" id="KAA6369562.1"/>
    </source>
</evidence>
<comment type="caution">
    <text evidence="1">The sequence shown here is derived from an EMBL/GenBank/DDBJ whole genome shotgun (WGS) entry which is preliminary data.</text>
</comment>
<protein>
    <submittedName>
        <fullName evidence="1">Uncharacterized protein</fullName>
    </submittedName>
</protein>
<dbReference type="Proteomes" id="UP000324800">
    <property type="component" value="Unassembled WGS sequence"/>
</dbReference>
<dbReference type="EMBL" id="SNRW01016243">
    <property type="protein sequence ID" value="KAA6369562.1"/>
    <property type="molecule type" value="Genomic_DNA"/>
</dbReference>
<proteinExistence type="predicted"/>
<organism evidence="1 2">
    <name type="scientific">Streblomastix strix</name>
    <dbReference type="NCBI Taxonomy" id="222440"/>
    <lineage>
        <taxon>Eukaryota</taxon>
        <taxon>Metamonada</taxon>
        <taxon>Preaxostyla</taxon>
        <taxon>Oxymonadida</taxon>
        <taxon>Streblomastigidae</taxon>
        <taxon>Streblomastix</taxon>
    </lineage>
</organism>
<accession>A0A5J4UI01</accession>
<name>A0A5J4UI01_9EUKA</name>
<dbReference type="AlphaFoldDB" id="A0A5J4UI01"/>
<sequence>MVNWNVIQFQILNKGEVVEYDIYTPQLPKWDYCQLEDVQYYTTTSPWSHPSVQNSKEMYSYSFLLQSQPFVAFVNLSLHFMYHILSYQIIFVNLLEMPSCNIDKQVGELLIIVSNELVGMRCHQSFMAGCAHAVR</sequence>
<gene>
    <name evidence="1" type="ORF">EZS28_034912</name>
</gene>